<evidence type="ECO:0000256" key="2">
    <source>
        <dbReference type="ARBA" id="ARBA00023002"/>
    </source>
</evidence>
<protein>
    <submittedName>
        <fullName evidence="4">Unannotated protein</fullName>
    </submittedName>
</protein>
<comment type="similarity">
    <text evidence="1">Belongs to the aldehyde dehydrogenase family.</text>
</comment>
<dbReference type="SUPFAM" id="SSF53720">
    <property type="entry name" value="ALDH-like"/>
    <property type="match status" value="1"/>
</dbReference>
<dbReference type="InterPro" id="IPR016161">
    <property type="entry name" value="Ald_DH/histidinol_DH"/>
</dbReference>
<proteinExistence type="inferred from homology"/>
<gene>
    <name evidence="4" type="ORF">UFOPK1358_00824</name>
</gene>
<keyword evidence="2" id="KW-0560">Oxidoreductase</keyword>
<evidence type="ECO:0000256" key="1">
    <source>
        <dbReference type="ARBA" id="ARBA00009986"/>
    </source>
</evidence>
<dbReference type="PANTHER" id="PTHR42991:SF1">
    <property type="entry name" value="ALDEHYDE DEHYDROGENASE"/>
    <property type="match status" value="1"/>
</dbReference>
<sequence length="473" mass="49869">MNELTAALIDGQDVTTDQTIVVRSPYSGEVVGEVSACSALHLDQAIAVAGRRHAEGSLPAVERAEILDRVAAAMIERSEEFAQSISAESAKPISTARIEAIRAVDTIRFSAAAARTFTGEMVAMDASSAGVGKLGYVKRVPIGVVAGISPFNFPLNLVCHKIAPALAAGVPMVLKPASATPLTALKVARLFEECGLPGGWLNVVPCPGSVADHMVQHEGIAMITFTGSPEVGWGIRARAPKKRVGLELGNNAPVIVEPDGDLEVAATKIVAGGYAFSGQTCISVQRVYVHAQVHEELLGLLEQKVAALCVGDPADPATQVSALINQSETQRVAAWIDEAEAQGARRLTGGRLVDRDVLEPTLLDQVTPEMAISNTEVFGPVIGVATYDNFDQAVGLANNSRYGLQAGVFTSDISTALRAADHIDFGGVLINEVPAFRTDQQPYGGMRDSGNTREGPAYAIEEMTERRVIIIQG</sequence>
<dbReference type="InterPro" id="IPR016163">
    <property type="entry name" value="Ald_DH_C"/>
</dbReference>
<accession>A0A6J6BGN2</accession>
<dbReference type="GO" id="GO:0008911">
    <property type="term" value="F:lactaldehyde dehydrogenase (NAD+) activity"/>
    <property type="evidence" value="ECO:0007669"/>
    <property type="project" value="TreeGrafter"/>
</dbReference>
<evidence type="ECO:0000259" key="3">
    <source>
        <dbReference type="Pfam" id="PF00171"/>
    </source>
</evidence>
<dbReference type="EMBL" id="CAEZSF010000065">
    <property type="protein sequence ID" value="CAB4537368.1"/>
    <property type="molecule type" value="Genomic_DNA"/>
</dbReference>
<organism evidence="4">
    <name type="scientific">freshwater metagenome</name>
    <dbReference type="NCBI Taxonomy" id="449393"/>
    <lineage>
        <taxon>unclassified sequences</taxon>
        <taxon>metagenomes</taxon>
        <taxon>ecological metagenomes</taxon>
    </lineage>
</organism>
<dbReference type="Pfam" id="PF00171">
    <property type="entry name" value="Aldedh"/>
    <property type="match status" value="1"/>
</dbReference>
<dbReference type="PANTHER" id="PTHR42991">
    <property type="entry name" value="ALDEHYDE DEHYDROGENASE"/>
    <property type="match status" value="1"/>
</dbReference>
<dbReference type="InterPro" id="IPR015590">
    <property type="entry name" value="Aldehyde_DH_dom"/>
</dbReference>
<dbReference type="InterPro" id="IPR016162">
    <property type="entry name" value="Ald_DH_N"/>
</dbReference>
<reference evidence="4" key="1">
    <citation type="submission" date="2020-05" db="EMBL/GenBank/DDBJ databases">
        <authorList>
            <person name="Chiriac C."/>
            <person name="Salcher M."/>
            <person name="Ghai R."/>
            <person name="Kavagutti S V."/>
        </authorList>
    </citation>
    <scope>NUCLEOTIDE SEQUENCE</scope>
</reference>
<dbReference type="AlphaFoldDB" id="A0A6J6BGN2"/>
<name>A0A6J6BGN2_9ZZZZ</name>
<dbReference type="Gene3D" id="3.40.605.10">
    <property type="entry name" value="Aldehyde Dehydrogenase, Chain A, domain 1"/>
    <property type="match status" value="1"/>
</dbReference>
<evidence type="ECO:0000313" key="4">
    <source>
        <dbReference type="EMBL" id="CAB4537368.1"/>
    </source>
</evidence>
<dbReference type="Gene3D" id="3.40.309.10">
    <property type="entry name" value="Aldehyde Dehydrogenase, Chain A, domain 2"/>
    <property type="match status" value="1"/>
</dbReference>
<feature type="domain" description="Aldehyde dehydrogenase" evidence="3">
    <location>
        <begin position="17"/>
        <end position="468"/>
    </location>
</feature>
<dbReference type="InterPro" id="IPR051020">
    <property type="entry name" value="ALDH-related_metabolic_enz"/>
</dbReference>